<comment type="cofactor">
    <cofactor evidence="1">
        <name>[3Fe-4S] cluster</name>
        <dbReference type="ChEBI" id="CHEBI:21137"/>
    </cofactor>
</comment>
<keyword evidence="7" id="KW-0003">3Fe-4S</keyword>
<dbReference type="AlphaFoldDB" id="A0A076EZX8"/>
<dbReference type="EMBL" id="CP008949">
    <property type="protein sequence ID" value="AII10983.1"/>
    <property type="molecule type" value="Genomic_DNA"/>
</dbReference>
<evidence type="ECO:0000256" key="2">
    <source>
        <dbReference type="ARBA" id="ARBA00022448"/>
    </source>
</evidence>
<reference evidence="8 9" key="1">
    <citation type="submission" date="2014-07" db="EMBL/GenBank/DDBJ databases">
        <title>Genome Sequence of Rhodococcus opacus Strain R7, a Biodegrader of Mono- and Polycyclic Aromatic Hydrocarbons.</title>
        <authorList>
            <person name="Di Gennaro P."/>
            <person name="Zampolli J."/>
            <person name="Presti I."/>
            <person name="Cappelletti M."/>
            <person name="D'Ursi P."/>
            <person name="Orro A."/>
            <person name="Mezzelani A."/>
            <person name="Milanesi L."/>
        </authorList>
    </citation>
    <scope>NUCLEOTIDE SEQUENCE [LARGE SCALE GENOMIC DNA]</scope>
    <source>
        <strain evidence="8 9">R7</strain>
        <plasmid evidence="8">pPDG2</plasmid>
    </source>
</reference>
<dbReference type="Proteomes" id="UP000028488">
    <property type="component" value="Plasmid pPDG2"/>
</dbReference>
<evidence type="ECO:0000256" key="3">
    <source>
        <dbReference type="ARBA" id="ARBA00022723"/>
    </source>
</evidence>
<protein>
    <submittedName>
        <fullName evidence="8">Ferredoxin</fullName>
    </submittedName>
</protein>
<dbReference type="Gene3D" id="3.30.70.20">
    <property type="match status" value="1"/>
</dbReference>
<gene>
    <name evidence="8" type="ORF">EP51_43545</name>
</gene>
<organism evidence="8 9">
    <name type="scientific">Rhodococcus opacus</name>
    <name type="common">Nocardia opaca</name>
    <dbReference type="NCBI Taxonomy" id="37919"/>
    <lineage>
        <taxon>Bacteria</taxon>
        <taxon>Bacillati</taxon>
        <taxon>Actinomycetota</taxon>
        <taxon>Actinomycetes</taxon>
        <taxon>Mycobacteriales</taxon>
        <taxon>Nocardiaceae</taxon>
        <taxon>Rhodococcus</taxon>
    </lineage>
</organism>
<dbReference type="GO" id="GO:0046872">
    <property type="term" value="F:metal ion binding"/>
    <property type="evidence" value="ECO:0007669"/>
    <property type="project" value="UniProtKB-KW"/>
</dbReference>
<keyword evidence="8" id="KW-0614">Plasmid</keyword>
<accession>A0A076EZX8</accession>
<name>A0A076EZX8_RHOOP</name>
<proteinExistence type="predicted"/>
<dbReference type="SUPFAM" id="SSF54862">
    <property type="entry name" value="4Fe-4S ferredoxins"/>
    <property type="match status" value="1"/>
</dbReference>
<keyword evidence="3" id="KW-0479">Metal-binding</keyword>
<keyword evidence="5" id="KW-0408">Iron</keyword>
<keyword evidence="4" id="KW-0249">Electron transport</keyword>
<evidence type="ECO:0000256" key="7">
    <source>
        <dbReference type="ARBA" id="ARBA00023291"/>
    </source>
</evidence>
<dbReference type="RefSeq" id="WP_087562482.1">
    <property type="nucleotide sequence ID" value="NZ_CP008949.1"/>
</dbReference>
<evidence type="ECO:0000313" key="8">
    <source>
        <dbReference type="EMBL" id="AII10983.1"/>
    </source>
</evidence>
<dbReference type="PANTHER" id="PTHR36923">
    <property type="entry name" value="FERREDOXIN"/>
    <property type="match status" value="1"/>
</dbReference>
<sequence length="65" mass="6987">MAVVQVNLAACQGYANCVVGADDYFDINDDGVVEVIRAEVPDSERARVETAARSCPVSALWLVDE</sequence>
<dbReference type="Pfam" id="PF13459">
    <property type="entry name" value="Fer4_15"/>
    <property type="match status" value="1"/>
</dbReference>
<evidence type="ECO:0000256" key="4">
    <source>
        <dbReference type="ARBA" id="ARBA00022982"/>
    </source>
</evidence>
<evidence type="ECO:0000256" key="1">
    <source>
        <dbReference type="ARBA" id="ARBA00001927"/>
    </source>
</evidence>
<keyword evidence="2" id="KW-0813">Transport</keyword>
<evidence type="ECO:0000256" key="5">
    <source>
        <dbReference type="ARBA" id="ARBA00023004"/>
    </source>
</evidence>
<geneLocation type="plasmid" evidence="8 9">
    <name>pPDG2</name>
</geneLocation>
<dbReference type="InterPro" id="IPR051269">
    <property type="entry name" value="Fe-S_cluster_ET"/>
</dbReference>
<dbReference type="PANTHER" id="PTHR36923:SF3">
    <property type="entry name" value="FERREDOXIN"/>
    <property type="match status" value="1"/>
</dbReference>
<keyword evidence="6" id="KW-0411">Iron-sulfur</keyword>
<dbReference type="GO" id="GO:0051538">
    <property type="term" value="F:3 iron, 4 sulfur cluster binding"/>
    <property type="evidence" value="ECO:0007669"/>
    <property type="project" value="UniProtKB-KW"/>
</dbReference>
<evidence type="ECO:0000313" key="9">
    <source>
        <dbReference type="Proteomes" id="UP000028488"/>
    </source>
</evidence>
<evidence type="ECO:0000256" key="6">
    <source>
        <dbReference type="ARBA" id="ARBA00023014"/>
    </source>
</evidence>